<evidence type="ECO:0000313" key="2">
    <source>
        <dbReference type="Proteomes" id="UP000294925"/>
    </source>
</evidence>
<dbReference type="EMBL" id="AP019559">
    <property type="protein sequence ID" value="BBJ33785.1"/>
    <property type="molecule type" value="Genomic_DNA"/>
</dbReference>
<proteinExistence type="predicted"/>
<dbReference type="Proteomes" id="UP000294925">
    <property type="component" value="Segment"/>
</dbReference>
<keyword evidence="2" id="KW-1185">Reference proteome</keyword>
<evidence type="ECO:0000313" key="1">
    <source>
        <dbReference type="EMBL" id="BBJ33785.1"/>
    </source>
</evidence>
<accession>A0A494WC42</accession>
<gene>
    <name evidence="1" type="ORF">E0157_011</name>
</gene>
<organism evidence="1 2">
    <name type="scientific">Escherichia phage SP15</name>
    <dbReference type="NCBI Taxonomy" id="2184265"/>
    <lineage>
        <taxon>Viruses</taxon>
        <taxon>Duplodnaviria</taxon>
        <taxon>Heunggongvirae</taxon>
        <taxon>Uroviricota</taxon>
        <taxon>Caudoviricetes</taxon>
        <taxon>Demerecviridae</taxon>
        <taxon>Markadamsvirinae</taxon>
        <taxon>Tequintavirus</taxon>
        <taxon>Tequintavirus SP15</taxon>
    </lineage>
</organism>
<sequence length="102" mass="11776">MVAFFVIMPLHRLRTVENFPKNWRLKMVAYSSASHLFTAQGWVSNRVIIHEMVQEYGIAKTYTTIQALYDNDQIDQQTAGFLLDTLKAEHCTKKQAAKIVLM</sequence>
<name>A0A494WC42_9CAUD</name>
<protein>
    <submittedName>
        <fullName evidence="1">Uncharacterized protein</fullName>
    </submittedName>
</protein>
<reference evidence="1 2" key="1">
    <citation type="submission" date="2019-04" db="EMBL/GenBank/DDBJ databases">
        <title>Whole genome analysis of Escherichia phage E0157.</title>
        <authorList>
            <person name="Sato K."/>
            <person name="Ohishi K."/>
            <person name="Azam A.H."/>
            <person name="Miyanaga K."/>
            <person name="Tanji Y."/>
        </authorList>
    </citation>
    <scope>NUCLEOTIDE SEQUENCE [LARGE SCALE GENOMIC DNA]</scope>
    <source>
        <strain evidence="1 2">SP15</strain>
    </source>
</reference>